<dbReference type="Proteomes" id="UP001597186">
    <property type="component" value="Unassembled WGS sequence"/>
</dbReference>
<dbReference type="EMBL" id="JBHUDD010000058">
    <property type="protein sequence ID" value="MFD1510019.1"/>
    <property type="molecule type" value="Genomic_DNA"/>
</dbReference>
<dbReference type="GO" id="GO:0016740">
    <property type="term" value="F:transferase activity"/>
    <property type="evidence" value="ECO:0007669"/>
    <property type="project" value="UniProtKB-KW"/>
</dbReference>
<dbReference type="PANTHER" id="PTHR42755">
    <property type="entry name" value="3-DEOXY-MANNO-OCTULOSONATE CYTIDYLYLTRANSFERASE"/>
    <property type="match status" value="1"/>
</dbReference>
<dbReference type="InterPro" id="IPR039901">
    <property type="entry name" value="Kdotransferase"/>
</dbReference>
<dbReference type="Gene3D" id="3.40.50.11720">
    <property type="entry name" value="3-Deoxy-D-manno-octulosonic-acid transferase, N-terminal domain"/>
    <property type="match status" value="1"/>
</dbReference>
<keyword evidence="8" id="KW-0448">Lipopolysaccharide biosynthesis</keyword>
<gene>
    <name evidence="10" type="ORF">ACFTOW_11460</name>
</gene>
<proteinExistence type="inferred from homology"/>
<evidence type="ECO:0000256" key="6">
    <source>
        <dbReference type="ARBA" id="ARBA00031445"/>
    </source>
</evidence>
<evidence type="ECO:0000256" key="5">
    <source>
        <dbReference type="ARBA" id="ARBA00022679"/>
    </source>
</evidence>
<dbReference type="InterPro" id="IPR038107">
    <property type="entry name" value="Glycos_transf_N_sf"/>
</dbReference>
<dbReference type="Pfam" id="PF04413">
    <property type="entry name" value="Glycos_transf_N"/>
    <property type="match status" value="1"/>
</dbReference>
<dbReference type="EC" id="2.4.99.12" evidence="3 8"/>
<evidence type="ECO:0000256" key="2">
    <source>
        <dbReference type="ARBA" id="ARBA00004713"/>
    </source>
</evidence>
<comment type="subcellular location">
    <subcellularLocation>
        <location evidence="8">Cell membrane</location>
    </subcellularLocation>
</comment>
<comment type="catalytic activity">
    <reaction evidence="7 8">
        <text>lipid IVA (E. coli) + CMP-3-deoxy-beta-D-manno-octulosonate = alpha-Kdo-(2-&gt;6)-lipid IVA (E. coli) + CMP + H(+)</text>
        <dbReference type="Rhea" id="RHEA:28066"/>
        <dbReference type="ChEBI" id="CHEBI:15378"/>
        <dbReference type="ChEBI" id="CHEBI:58603"/>
        <dbReference type="ChEBI" id="CHEBI:60364"/>
        <dbReference type="ChEBI" id="CHEBI:60377"/>
        <dbReference type="ChEBI" id="CHEBI:85987"/>
        <dbReference type="EC" id="2.4.99.12"/>
    </reaction>
</comment>
<dbReference type="SUPFAM" id="SSF53756">
    <property type="entry name" value="UDP-Glycosyltransferase/glycogen phosphorylase"/>
    <property type="match status" value="1"/>
</dbReference>
<keyword evidence="8" id="KW-0472">Membrane</keyword>
<keyword evidence="8" id="KW-1003">Cell membrane</keyword>
<keyword evidence="11" id="KW-1185">Reference proteome</keyword>
<comment type="pathway">
    <text evidence="2 8">Bacterial outer membrane biogenesis; LPS core biosynthesis.</text>
</comment>
<comment type="similarity">
    <text evidence="8">Belongs to the glycosyltransferase group 1 family.</text>
</comment>
<comment type="function">
    <text evidence="1 8">Involved in lipopolysaccharide (LPS) biosynthesis. Catalyzes the transfer of 3-deoxy-D-manno-octulosonate (Kdo) residue(s) from CMP-Kdo to lipid IV(A), the tetraacyldisaccharide-1,4'-bisphosphate precursor of lipid A.</text>
</comment>
<feature type="domain" description="3-deoxy-D-manno-octulosonic-acid transferase N-terminal" evidence="9">
    <location>
        <begin position="28"/>
        <end position="187"/>
    </location>
</feature>
<evidence type="ECO:0000256" key="8">
    <source>
        <dbReference type="RuleBase" id="RU365103"/>
    </source>
</evidence>
<evidence type="ECO:0000256" key="1">
    <source>
        <dbReference type="ARBA" id="ARBA00003394"/>
    </source>
</evidence>
<name>A0ABW4EJ70_9RHOB</name>
<accession>A0ABW4EJ70</accession>
<evidence type="ECO:0000256" key="3">
    <source>
        <dbReference type="ARBA" id="ARBA00012621"/>
    </source>
</evidence>
<dbReference type="InterPro" id="IPR007507">
    <property type="entry name" value="Glycos_transf_N"/>
</dbReference>
<protein>
    <recommendedName>
        <fullName evidence="4 8">3-deoxy-D-manno-octulosonic acid transferase</fullName>
        <shortName evidence="8">Kdo transferase</shortName>
        <ecNumber evidence="3 8">2.4.99.12</ecNumber>
    </recommendedName>
    <alternativeName>
        <fullName evidence="6 8">Lipid IV(A) 3-deoxy-D-manno-octulosonic acid transferase</fullName>
    </alternativeName>
</protein>
<keyword evidence="5 8" id="KW-0808">Transferase</keyword>
<evidence type="ECO:0000259" key="9">
    <source>
        <dbReference type="Pfam" id="PF04413"/>
    </source>
</evidence>
<comment type="caution">
    <text evidence="10">The sequence shown here is derived from an EMBL/GenBank/DDBJ whole genome shotgun (WGS) entry which is preliminary data.</text>
</comment>
<sequence length="406" mass="43802">MGRSLGLSAYLALAARSGGGAYHPQGIRGPGPLVWGHAANVSEARALVRLFERLGQTRGDLAFVLTHEDDVTLSTDLPPTCSTSPVPPESRDAIDRFLDHWRPDLCIWTRGHLRPGLIDAASRRGMAMYLANAHEDAFEFRRLRWLPDLVRRTLEAFDMVFVRDAAARNRLLRLGVPHEAISVSGPLQEGSAALPCDEETHEDLTGAFQGRPVWLAAHVQPDEVPVITEAHRAALSLAHRLLLVIVPDDPTHEPGFAAALDDEGWRVARWSRGDRPVETTQVLLADSAEQMGLWYRAAPVTLMASSLMPGAGGRDPYAPAALGSAVLYGPNVSRYMGAYSRLAAAGAARIVKDAPTLQAAVIRLTAPDRAAQMAHAAWEVISDGAEATDSLLALVEDTLDLLEAGI</sequence>
<evidence type="ECO:0000256" key="4">
    <source>
        <dbReference type="ARBA" id="ARBA00019077"/>
    </source>
</evidence>
<evidence type="ECO:0000256" key="7">
    <source>
        <dbReference type="ARBA" id="ARBA00049183"/>
    </source>
</evidence>
<evidence type="ECO:0000313" key="11">
    <source>
        <dbReference type="Proteomes" id="UP001597186"/>
    </source>
</evidence>
<evidence type="ECO:0000313" key="10">
    <source>
        <dbReference type="EMBL" id="MFD1510019.1"/>
    </source>
</evidence>
<dbReference type="PANTHER" id="PTHR42755:SF1">
    <property type="entry name" value="3-DEOXY-D-MANNO-OCTULOSONIC ACID TRANSFERASE, MITOCHONDRIAL-RELATED"/>
    <property type="match status" value="1"/>
</dbReference>
<dbReference type="RefSeq" id="WP_379915762.1">
    <property type="nucleotide sequence ID" value="NZ_JBHUDD010000058.1"/>
</dbReference>
<reference evidence="11" key="1">
    <citation type="journal article" date="2019" name="Int. J. Syst. Evol. Microbiol.">
        <title>The Global Catalogue of Microorganisms (GCM) 10K type strain sequencing project: providing services to taxonomists for standard genome sequencing and annotation.</title>
        <authorList>
            <consortium name="The Broad Institute Genomics Platform"/>
            <consortium name="The Broad Institute Genome Sequencing Center for Infectious Disease"/>
            <person name="Wu L."/>
            <person name="Ma J."/>
        </authorList>
    </citation>
    <scope>NUCLEOTIDE SEQUENCE [LARGE SCALE GENOMIC DNA]</scope>
    <source>
        <strain evidence="11">CGMCC 1.12477</strain>
    </source>
</reference>
<organism evidence="10 11">
    <name type="scientific">Lacimonas salitolerans</name>
    <dbReference type="NCBI Taxonomy" id="1323750"/>
    <lineage>
        <taxon>Bacteria</taxon>
        <taxon>Pseudomonadati</taxon>
        <taxon>Pseudomonadota</taxon>
        <taxon>Alphaproteobacteria</taxon>
        <taxon>Rhodobacterales</taxon>
        <taxon>Paracoccaceae</taxon>
        <taxon>Lacimonas</taxon>
    </lineage>
</organism>
<dbReference type="Gene3D" id="3.40.50.2000">
    <property type="entry name" value="Glycogen Phosphorylase B"/>
    <property type="match status" value="1"/>
</dbReference>